<dbReference type="CDD" id="cd07010">
    <property type="entry name" value="cupin_PMI_type_I_N_bac"/>
    <property type="match status" value="1"/>
</dbReference>
<proteinExistence type="predicted"/>
<gene>
    <name evidence="6" type="ORF">C4N26_03000</name>
</gene>
<name>A0A329U1Z9_9FIRM</name>
<evidence type="ECO:0000313" key="6">
    <source>
        <dbReference type="EMBL" id="RAW55971.1"/>
    </source>
</evidence>
<sequence>MKPTTDFPFLLDNPRAWRTYLGGRMLDALHGDSNGEDGHFPEEWILSTVAARNAGREQFPEEGMSHLRGTDVTLRSVLESDTEGYLGKGAAQPTLGVLTKLIDSAERLTLQVHPDKPTALRLFQSQYGKTECWHILSGHPVNGEEPCIYYGFQPDMTRARWEALFHAQDIPGMLAGMQKYPVHPGDTILIEGGMPHAIGAGCFLVEIQEPTDYTIRVERTTPSGFAVADSMCHQGLGFEKMFECFHYEPHSREEIHDRWFIEPETVLKTAGGSITTLVGYRNTPLFRLDEVNVSDTLTVDCPPRGSGIYVLEGAGTLSANGRSLPLKKTDQLFVPAGTGRFTLDAEAPLRVLHFFGPEQKQ</sequence>
<protein>
    <recommendedName>
        <fullName evidence="3">Phosphohexomutase</fullName>
    </recommendedName>
    <alternativeName>
        <fullName evidence="4">Phosphomannose isomerase</fullName>
    </alternativeName>
</protein>
<dbReference type="RefSeq" id="WP_158400264.1">
    <property type="nucleotide sequence ID" value="NZ_PRLB01000001.1"/>
</dbReference>
<evidence type="ECO:0000259" key="5">
    <source>
        <dbReference type="Pfam" id="PF21621"/>
    </source>
</evidence>
<keyword evidence="6" id="KW-0413">Isomerase</keyword>
<evidence type="ECO:0000256" key="4">
    <source>
        <dbReference type="ARBA" id="ARBA00030762"/>
    </source>
</evidence>
<dbReference type="OrthoDB" id="9808275at2"/>
<dbReference type="InterPro" id="IPR051804">
    <property type="entry name" value="Carb_Metab_Reg_Kinase/Isom"/>
</dbReference>
<keyword evidence="1" id="KW-0479">Metal-binding</keyword>
<dbReference type="EMBL" id="PRLB01000001">
    <property type="protein sequence ID" value="RAW55971.1"/>
    <property type="molecule type" value="Genomic_DNA"/>
</dbReference>
<evidence type="ECO:0000256" key="2">
    <source>
        <dbReference type="ARBA" id="ARBA00022833"/>
    </source>
</evidence>
<dbReference type="Gene3D" id="2.60.120.10">
    <property type="entry name" value="Jelly Rolls"/>
    <property type="match status" value="2"/>
</dbReference>
<dbReference type="SUPFAM" id="SSF51182">
    <property type="entry name" value="RmlC-like cupins"/>
    <property type="match status" value="1"/>
</dbReference>
<evidence type="ECO:0000256" key="1">
    <source>
        <dbReference type="ARBA" id="ARBA00022723"/>
    </source>
</evidence>
<dbReference type="GO" id="GO:0016853">
    <property type="term" value="F:isomerase activity"/>
    <property type="evidence" value="ECO:0007669"/>
    <property type="project" value="UniProtKB-KW"/>
</dbReference>
<keyword evidence="2" id="KW-0862">Zinc</keyword>
<dbReference type="InterPro" id="IPR014710">
    <property type="entry name" value="RmlC-like_jellyroll"/>
</dbReference>
<dbReference type="Proteomes" id="UP000251144">
    <property type="component" value="Unassembled WGS sequence"/>
</dbReference>
<feature type="domain" description="Mannose-6-phosphate isomerase cupin" evidence="5">
    <location>
        <begin position="286"/>
        <end position="351"/>
    </location>
</feature>
<evidence type="ECO:0000313" key="7">
    <source>
        <dbReference type="Proteomes" id="UP000251144"/>
    </source>
</evidence>
<evidence type="ECO:0000256" key="3">
    <source>
        <dbReference type="ARBA" id="ARBA00029741"/>
    </source>
</evidence>
<dbReference type="Pfam" id="PF21621">
    <property type="entry name" value="MPI_cupin_dom"/>
    <property type="match status" value="1"/>
</dbReference>
<organism evidence="6 7">
    <name type="scientific">Faecalibacterium prausnitzii</name>
    <dbReference type="NCBI Taxonomy" id="853"/>
    <lineage>
        <taxon>Bacteria</taxon>
        <taxon>Bacillati</taxon>
        <taxon>Bacillota</taxon>
        <taxon>Clostridia</taxon>
        <taxon>Eubacteriales</taxon>
        <taxon>Oscillospiraceae</taxon>
        <taxon>Faecalibacterium</taxon>
    </lineage>
</organism>
<comment type="caution">
    <text evidence="6">The sequence shown here is derived from an EMBL/GenBank/DDBJ whole genome shotgun (WGS) entry which is preliminary data.</text>
</comment>
<dbReference type="AlphaFoldDB" id="A0A329U1Z9"/>
<accession>A0A329U1Z9</accession>
<dbReference type="PANTHER" id="PTHR42742:SF3">
    <property type="entry name" value="FRUCTOKINASE"/>
    <property type="match status" value="1"/>
</dbReference>
<dbReference type="InterPro" id="IPR011051">
    <property type="entry name" value="RmlC_Cupin_sf"/>
</dbReference>
<reference evidence="6 7" key="1">
    <citation type="submission" date="2018-02" db="EMBL/GenBank/DDBJ databases">
        <title>Complete genome sequencing of Faecalibacterium prausnitzii strains isolated from the human gut.</title>
        <authorList>
            <person name="Fitzgerald B.C."/>
            <person name="Shkoporov A.N."/>
            <person name="Ross P.R."/>
            <person name="Hill C."/>
        </authorList>
    </citation>
    <scope>NUCLEOTIDE SEQUENCE [LARGE SCALE GENOMIC DNA]</scope>
    <source>
        <strain evidence="6 7">APC942/32-1</strain>
    </source>
</reference>
<dbReference type="PANTHER" id="PTHR42742">
    <property type="entry name" value="TRANSCRIPTIONAL REPRESSOR MPRA"/>
    <property type="match status" value="1"/>
</dbReference>
<dbReference type="GO" id="GO:0046872">
    <property type="term" value="F:metal ion binding"/>
    <property type="evidence" value="ECO:0007669"/>
    <property type="project" value="UniProtKB-KW"/>
</dbReference>
<dbReference type="InterPro" id="IPR049071">
    <property type="entry name" value="MPI_cupin_dom"/>
</dbReference>